<gene>
    <name evidence="1" type="ORF">Clacol_003996</name>
</gene>
<accession>A0AAV5A7Z3</accession>
<dbReference type="InterPro" id="IPR051057">
    <property type="entry name" value="PI-PLC_domain"/>
</dbReference>
<name>A0AAV5A7Z3_9AGAM</name>
<dbReference type="Proteomes" id="UP001050691">
    <property type="component" value="Unassembled WGS sequence"/>
</dbReference>
<dbReference type="Pfam" id="PF26146">
    <property type="entry name" value="PI-PLC_X"/>
    <property type="match status" value="1"/>
</dbReference>
<evidence type="ECO:0008006" key="3">
    <source>
        <dbReference type="Google" id="ProtNLM"/>
    </source>
</evidence>
<reference evidence="1" key="1">
    <citation type="submission" date="2021-10" db="EMBL/GenBank/DDBJ databases">
        <title>De novo Genome Assembly of Clathrus columnatus (Basidiomycota, Fungi) Using Illumina and Nanopore Sequence Data.</title>
        <authorList>
            <person name="Ogiso-Tanaka E."/>
            <person name="Itagaki H."/>
            <person name="Hosoya T."/>
            <person name="Hosaka K."/>
        </authorList>
    </citation>
    <scope>NUCLEOTIDE SEQUENCE</scope>
    <source>
        <strain evidence="1">MO-923</strain>
    </source>
</reference>
<dbReference type="GO" id="GO:0008081">
    <property type="term" value="F:phosphoric diester hydrolase activity"/>
    <property type="evidence" value="ECO:0007669"/>
    <property type="project" value="InterPro"/>
</dbReference>
<organism evidence="1 2">
    <name type="scientific">Clathrus columnatus</name>
    <dbReference type="NCBI Taxonomy" id="1419009"/>
    <lineage>
        <taxon>Eukaryota</taxon>
        <taxon>Fungi</taxon>
        <taxon>Dikarya</taxon>
        <taxon>Basidiomycota</taxon>
        <taxon>Agaricomycotina</taxon>
        <taxon>Agaricomycetes</taxon>
        <taxon>Phallomycetidae</taxon>
        <taxon>Phallales</taxon>
        <taxon>Clathraceae</taxon>
        <taxon>Clathrus</taxon>
    </lineage>
</organism>
<evidence type="ECO:0000313" key="1">
    <source>
        <dbReference type="EMBL" id="GJJ09772.1"/>
    </source>
</evidence>
<dbReference type="AlphaFoldDB" id="A0AAV5A7Z3"/>
<evidence type="ECO:0000313" key="2">
    <source>
        <dbReference type="Proteomes" id="UP001050691"/>
    </source>
</evidence>
<dbReference type="PANTHER" id="PTHR13593">
    <property type="match status" value="1"/>
</dbReference>
<protein>
    <recommendedName>
        <fullName evidence="3">PLC-like phosphodiesterase</fullName>
    </recommendedName>
</protein>
<dbReference type="PANTHER" id="PTHR13593:SF140">
    <property type="entry name" value="PLC-LIKE PHOSPHODIESTERASE"/>
    <property type="match status" value="1"/>
</dbReference>
<dbReference type="EMBL" id="BPWL01000004">
    <property type="protein sequence ID" value="GJJ09772.1"/>
    <property type="molecule type" value="Genomic_DNA"/>
</dbReference>
<comment type="caution">
    <text evidence="1">The sequence shown here is derived from an EMBL/GenBank/DDBJ whole genome shotgun (WGS) entry which is preliminary data.</text>
</comment>
<dbReference type="InterPro" id="IPR017946">
    <property type="entry name" value="PLC-like_Pdiesterase_TIM-brl"/>
</dbReference>
<proteinExistence type="predicted"/>
<dbReference type="Gene3D" id="3.20.20.190">
    <property type="entry name" value="Phosphatidylinositol (PI) phosphodiesterase"/>
    <property type="match status" value="1"/>
</dbReference>
<dbReference type="SUPFAM" id="SSF51695">
    <property type="entry name" value="PLC-like phosphodiesterases"/>
    <property type="match status" value="1"/>
</dbReference>
<sequence>MVSLKSLCDRSYGNITSVGTHDAYAIGTDVGSNQDQSTREKNLMSLAVTTQLNDGVRLIQLQALQQSSGIEACHTSCLIKDGGSVASILTEIKTWLDENPNNVVSLLIANVDNIPVASWKLLYEDVGVDKISYSPPTAAVDVTQWPTLREMIANGTKLVTFLDNQADFTQAPYIIDEFQTMWESPFDVTSPDSFQCAVNRTHGTPANQIFTINHFLDQETNILGAQFPIPNRGALNTTNGVSGPGSLGAEVQTCIATQGRPPTFMLVDFYEVGGGSVFQVAAAANGLPFTPQPIAQSTLSGNGSSGGSSNGGVTTTPLNSASALFNTPRLATKVVIACSILFGVLTTL</sequence>
<dbReference type="GO" id="GO:0006629">
    <property type="term" value="P:lipid metabolic process"/>
    <property type="evidence" value="ECO:0007669"/>
    <property type="project" value="InterPro"/>
</dbReference>
<keyword evidence="2" id="KW-1185">Reference proteome</keyword>